<comment type="similarity">
    <text evidence="1">Belongs to the polypeptide deformylase family.</text>
</comment>
<protein>
    <submittedName>
        <fullName evidence="2">Polypeptide deformylase family protein</fullName>
    </submittedName>
</protein>
<dbReference type="SUPFAM" id="SSF56420">
    <property type="entry name" value="Peptide deformylase"/>
    <property type="match status" value="1"/>
</dbReference>
<dbReference type="InterPro" id="IPR036821">
    <property type="entry name" value="Peptide_deformylase_sf"/>
</dbReference>
<dbReference type="PIRSF" id="PIRSF004749">
    <property type="entry name" value="Pep_def"/>
    <property type="match status" value="1"/>
</dbReference>
<dbReference type="Proteomes" id="UP000050865">
    <property type="component" value="Unassembled WGS sequence"/>
</dbReference>
<dbReference type="PATRIC" id="fig|1423730.4.peg.1832"/>
<comment type="caution">
    <text evidence="2">The sequence shown here is derived from an EMBL/GenBank/DDBJ whole genome shotgun (WGS) entry which is preliminary data.</text>
</comment>
<dbReference type="PANTHER" id="PTHR10458:SF22">
    <property type="entry name" value="PEPTIDE DEFORMYLASE"/>
    <property type="match status" value="1"/>
</dbReference>
<dbReference type="STRING" id="1423730.FC75_GL001756"/>
<reference evidence="2 3" key="1">
    <citation type="journal article" date="2015" name="Genome Announc.">
        <title>Expanding the biotechnology potential of lactobacilli through comparative genomics of 213 strains and associated genera.</title>
        <authorList>
            <person name="Sun Z."/>
            <person name="Harris H.M."/>
            <person name="McCann A."/>
            <person name="Guo C."/>
            <person name="Argimon S."/>
            <person name="Zhang W."/>
            <person name="Yang X."/>
            <person name="Jeffery I.B."/>
            <person name="Cooney J.C."/>
            <person name="Kagawa T.F."/>
            <person name="Liu W."/>
            <person name="Song Y."/>
            <person name="Salvetti E."/>
            <person name="Wrobel A."/>
            <person name="Rasinkangas P."/>
            <person name="Parkhill J."/>
            <person name="Rea M.C."/>
            <person name="O'Sullivan O."/>
            <person name="Ritari J."/>
            <person name="Douillard F.P."/>
            <person name="Paul Ross R."/>
            <person name="Yang R."/>
            <person name="Briner A.E."/>
            <person name="Felis G.E."/>
            <person name="de Vos W.M."/>
            <person name="Barrangou R."/>
            <person name="Klaenhammer T.R."/>
            <person name="Caufield P.W."/>
            <person name="Cui Y."/>
            <person name="Zhang H."/>
            <person name="O'Toole P.W."/>
        </authorList>
    </citation>
    <scope>NUCLEOTIDE SEQUENCE [LARGE SCALE GENOMIC DNA]</scope>
    <source>
        <strain evidence="2 3">DSM 22697</strain>
    </source>
</reference>
<keyword evidence="3" id="KW-1185">Reference proteome</keyword>
<dbReference type="RefSeq" id="WP_056989487.1">
    <property type="nucleotide sequence ID" value="NZ_AYZJ01000030.1"/>
</dbReference>
<dbReference type="InterPro" id="IPR023635">
    <property type="entry name" value="Peptide_deformylase"/>
</dbReference>
<organism evidence="2 3">
    <name type="scientific">Lacticaseibacillus camelliae DSM 22697 = JCM 13995</name>
    <dbReference type="NCBI Taxonomy" id="1423730"/>
    <lineage>
        <taxon>Bacteria</taxon>
        <taxon>Bacillati</taxon>
        <taxon>Bacillota</taxon>
        <taxon>Bacilli</taxon>
        <taxon>Lactobacillales</taxon>
        <taxon>Lactobacillaceae</taxon>
        <taxon>Lacticaseibacillus</taxon>
    </lineage>
</organism>
<dbReference type="GO" id="GO:0042586">
    <property type="term" value="F:peptide deformylase activity"/>
    <property type="evidence" value="ECO:0007669"/>
    <property type="project" value="InterPro"/>
</dbReference>
<dbReference type="EMBL" id="AYZJ01000030">
    <property type="protein sequence ID" value="KRN22707.1"/>
    <property type="molecule type" value="Genomic_DNA"/>
</dbReference>
<dbReference type="AlphaFoldDB" id="A0A0R2F395"/>
<proteinExistence type="inferred from homology"/>
<dbReference type="PANTHER" id="PTHR10458">
    <property type="entry name" value="PEPTIDE DEFORMYLASE"/>
    <property type="match status" value="1"/>
</dbReference>
<sequence length="136" mass="15081">MIRPIEKDQLFLQQKAQPATPADRQVMQDLKDTLAANATRCVGMAANMIGVAKRIIIVQMGPLPVVMVNPYITGQTGQYQTTEGCLSLDGERPATRFQQITVQFQDVNFKPHTQEFTGFVAQIIQHEVAHCDGVLI</sequence>
<evidence type="ECO:0000313" key="3">
    <source>
        <dbReference type="Proteomes" id="UP000050865"/>
    </source>
</evidence>
<accession>A0A0R2F395</accession>
<gene>
    <name evidence="2" type="ORF">FC75_GL001756</name>
</gene>
<dbReference type="NCBIfam" id="NF006670">
    <property type="entry name" value="PRK09218.1"/>
    <property type="match status" value="1"/>
</dbReference>
<dbReference type="Gene3D" id="3.90.45.10">
    <property type="entry name" value="Peptide deformylase"/>
    <property type="match status" value="1"/>
</dbReference>
<dbReference type="Pfam" id="PF01327">
    <property type="entry name" value="Pep_deformylase"/>
    <property type="match status" value="1"/>
</dbReference>
<dbReference type="PRINTS" id="PR01576">
    <property type="entry name" value="PDEFORMYLASE"/>
</dbReference>
<name>A0A0R2F395_9LACO</name>
<evidence type="ECO:0000313" key="2">
    <source>
        <dbReference type="EMBL" id="KRN22707.1"/>
    </source>
</evidence>
<evidence type="ECO:0000256" key="1">
    <source>
        <dbReference type="ARBA" id="ARBA00010759"/>
    </source>
</evidence>